<organism evidence="1">
    <name type="scientific">marine sediment metagenome</name>
    <dbReference type="NCBI Taxonomy" id="412755"/>
    <lineage>
        <taxon>unclassified sequences</taxon>
        <taxon>metagenomes</taxon>
        <taxon>ecological metagenomes</taxon>
    </lineage>
</organism>
<protein>
    <submittedName>
        <fullName evidence="1">Uncharacterized protein</fullName>
    </submittedName>
</protein>
<name>X0XPF9_9ZZZZ</name>
<gene>
    <name evidence="1" type="ORF">S01H1_69094</name>
</gene>
<dbReference type="AlphaFoldDB" id="X0XPF9"/>
<evidence type="ECO:0000313" key="1">
    <source>
        <dbReference type="EMBL" id="GAG37222.1"/>
    </source>
</evidence>
<proteinExistence type="predicted"/>
<comment type="caution">
    <text evidence="1">The sequence shown here is derived from an EMBL/GenBank/DDBJ whole genome shotgun (WGS) entry which is preliminary data.</text>
</comment>
<sequence length="170" mass="19572">MVNSHCSLSIKDMEAYQKMKDSTMYRDYIQDIVHSPLFRVITKEHIKYIDIKEDVAKLKEEVSLTPENLNTVFKNALTKMAIGLVADTIVMKEIIDVGIQDTKDDLDDNFKIKYLMGLADKKYYVRADKILKKNPDTDGILYKGLVEYTKRHESTDETLNISESGDETPK</sequence>
<accession>X0XPF9</accession>
<reference evidence="1" key="1">
    <citation type="journal article" date="2014" name="Front. Microbiol.">
        <title>High frequency of phylogenetically diverse reductive dehalogenase-homologous genes in deep subseafloor sedimentary metagenomes.</title>
        <authorList>
            <person name="Kawai M."/>
            <person name="Futagami T."/>
            <person name="Toyoda A."/>
            <person name="Takaki Y."/>
            <person name="Nishi S."/>
            <person name="Hori S."/>
            <person name="Arai W."/>
            <person name="Tsubouchi T."/>
            <person name="Morono Y."/>
            <person name="Uchiyama I."/>
            <person name="Ito T."/>
            <person name="Fujiyama A."/>
            <person name="Inagaki F."/>
            <person name="Takami H."/>
        </authorList>
    </citation>
    <scope>NUCLEOTIDE SEQUENCE</scope>
    <source>
        <strain evidence="1">Expedition CK06-06</strain>
    </source>
</reference>
<feature type="non-terminal residue" evidence="1">
    <location>
        <position position="170"/>
    </location>
</feature>
<dbReference type="EMBL" id="BARS01045847">
    <property type="protein sequence ID" value="GAG37222.1"/>
    <property type="molecule type" value="Genomic_DNA"/>
</dbReference>